<evidence type="ECO:0000256" key="4">
    <source>
        <dbReference type="ARBA" id="ARBA00005582"/>
    </source>
</evidence>
<evidence type="ECO:0000256" key="11">
    <source>
        <dbReference type="ARBA" id="ARBA00023136"/>
    </source>
</evidence>
<dbReference type="GO" id="GO:0016020">
    <property type="term" value="C:membrane"/>
    <property type="evidence" value="ECO:0007669"/>
    <property type="project" value="UniProtKB-SubCell"/>
</dbReference>
<dbReference type="InterPro" id="IPR020084">
    <property type="entry name" value="NUDIX_hydrolase_CS"/>
</dbReference>
<comment type="subcellular location">
    <subcellularLocation>
        <location evidence="3">Membrane</location>
        <topology evidence="3">Multi-pass membrane protein</topology>
    </subcellularLocation>
</comment>
<reference evidence="14" key="1">
    <citation type="submission" date="2020-11" db="EMBL/GenBank/DDBJ databases">
        <authorList>
            <person name="Tran Van P."/>
        </authorList>
    </citation>
    <scope>NUCLEOTIDE SEQUENCE</scope>
</reference>
<evidence type="ECO:0000259" key="13">
    <source>
        <dbReference type="PROSITE" id="PS51462"/>
    </source>
</evidence>
<sequence length="503" mass="56790">MEGIERNLQRILRGEAAQESQEFCDFTLREQNEATAAKGIITPSAPSEFHPVLKKNVCYIVMAVLINDSGEVLMMQEAKSSCAGQWYLPAGRMEPQESIQVAAKREVKEETGLDFEPTTLLMVESAGGAWFRFILTGEILGGKLKTPADANSESLQAKWVKELSELSLRAGDILPVIEKAREWHTHASIGSQKVNWHPCLLPTPKSHSRLLLRIACLVRKKSTNRVHLLVSEKTEAHIPTCEINPIRSIHSTLKKYMTEIFGADLPPHRPHGILSVEYDGRDVDRGDGLCLTLLVSIRCPLENAPLIDKYSWMELSEQTGLLLLGRLDKNMSVPLNVVRGIMACGDVIAQVMVEKCHAKNINWGRTERFAILGTFLVVPMIRTWYLTLDRFIVGGRQVSIALRKMVCDQGLFAPFFLVVFLATVEVLKPTRMTSNHESALSSQWLAIKRKLEEEYFDVIKVNWLLWPSVQLGNFYLVPLQYRILVVQVVALFWNTYLAWKANN</sequence>
<dbReference type="PANTHER" id="PTHR22769:SF56">
    <property type="entry name" value="8-OXO-DGDP PHOSPHATASE NUDT18"/>
    <property type="match status" value="1"/>
</dbReference>
<dbReference type="SUPFAM" id="SSF55811">
    <property type="entry name" value="Nudix"/>
    <property type="match status" value="1"/>
</dbReference>
<dbReference type="GO" id="GO:0046872">
    <property type="term" value="F:metal ion binding"/>
    <property type="evidence" value="ECO:0007669"/>
    <property type="project" value="UniProtKB-KW"/>
</dbReference>
<evidence type="ECO:0000256" key="3">
    <source>
        <dbReference type="ARBA" id="ARBA00004141"/>
    </source>
</evidence>
<dbReference type="AlphaFoldDB" id="A0A7R8X6G3"/>
<proteinExistence type="inferred from homology"/>
<keyword evidence="11" id="KW-0472">Membrane</keyword>
<evidence type="ECO:0000256" key="10">
    <source>
        <dbReference type="ARBA" id="ARBA00022989"/>
    </source>
</evidence>
<evidence type="ECO:0000256" key="2">
    <source>
        <dbReference type="ARBA" id="ARBA00001946"/>
    </source>
</evidence>
<gene>
    <name evidence="14" type="ORF">DSTB1V02_LOCUS4792</name>
</gene>
<organism evidence="14">
    <name type="scientific">Darwinula stevensoni</name>
    <dbReference type="NCBI Taxonomy" id="69355"/>
    <lineage>
        <taxon>Eukaryota</taxon>
        <taxon>Metazoa</taxon>
        <taxon>Ecdysozoa</taxon>
        <taxon>Arthropoda</taxon>
        <taxon>Crustacea</taxon>
        <taxon>Oligostraca</taxon>
        <taxon>Ostracoda</taxon>
        <taxon>Podocopa</taxon>
        <taxon>Podocopida</taxon>
        <taxon>Darwinulocopina</taxon>
        <taxon>Darwinuloidea</taxon>
        <taxon>Darwinulidae</taxon>
        <taxon>Darwinula</taxon>
    </lineage>
</organism>
<keyword evidence="9" id="KW-0460">Magnesium</keyword>
<evidence type="ECO:0000256" key="5">
    <source>
        <dbReference type="ARBA" id="ARBA00006824"/>
    </source>
</evidence>
<feature type="domain" description="Nudix hydrolase" evidence="13">
    <location>
        <begin position="53"/>
        <end position="181"/>
    </location>
</feature>
<name>A0A7R8X6G3_9CRUS</name>
<dbReference type="EMBL" id="CAJPEV010000737">
    <property type="protein sequence ID" value="CAG0888068.1"/>
    <property type="molecule type" value="Genomic_DNA"/>
</dbReference>
<dbReference type="Pfam" id="PF04117">
    <property type="entry name" value="Mpv17_PMP22"/>
    <property type="match status" value="1"/>
</dbReference>
<keyword evidence="7" id="KW-0479">Metal-binding</keyword>
<dbReference type="CDD" id="cd04671">
    <property type="entry name" value="NUDIX_8DGDPP_Nudt18"/>
    <property type="match status" value="1"/>
</dbReference>
<dbReference type="InterPro" id="IPR007248">
    <property type="entry name" value="Mpv17_PMP22"/>
</dbReference>
<dbReference type="GO" id="GO:0044716">
    <property type="term" value="F:8-oxo-GDP phosphatase activity"/>
    <property type="evidence" value="ECO:0007669"/>
    <property type="project" value="TreeGrafter"/>
</dbReference>
<dbReference type="Pfam" id="PF00293">
    <property type="entry name" value="NUDIX"/>
    <property type="match status" value="1"/>
</dbReference>
<comment type="cofactor">
    <cofactor evidence="1">
        <name>Mn(2+)</name>
        <dbReference type="ChEBI" id="CHEBI:29035"/>
    </cofactor>
</comment>
<comment type="similarity">
    <text evidence="5">Belongs to the peroxisomal membrane protein PXMP2/4 family.</text>
</comment>
<evidence type="ECO:0000256" key="7">
    <source>
        <dbReference type="ARBA" id="ARBA00022723"/>
    </source>
</evidence>
<dbReference type="EMBL" id="LR900254">
    <property type="protein sequence ID" value="CAD7244909.1"/>
    <property type="molecule type" value="Genomic_DNA"/>
</dbReference>
<dbReference type="PANTHER" id="PTHR22769">
    <property type="entry name" value="MUTT/NUDIX HYDROLASE"/>
    <property type="match status" value="1"/>
</dbReference>
<comment type="similarity">
    <text evidence="4">Belongs to the Nudix hydrolase family.</text>
</comment>
<keyword evidence="15" id="KW-1185">Reference proteome</keyword>
<dbReference type="InterPro" id="IPR042970">
    <property type="entry name" value="NUDT18_NUDIX"/>
</dbReference>
<dbReference type="InterPro" id="IPR000086">
    <property type="entry name" value="NUDIX_hydrolase_dom"/>
</dbReference>
<dbReference type="Gene3D" id="3.90.79.10">
    <property type="entry name" value="Nucleoside Triphosphate Pyrophosphohydrolase"/>
    <property type="match status" value="1"/>
</dbReference>
<protein>
    <recommendedName>
        <fullName evidence="13">Nudix hydrolase domain-containing protein</fullName>
    </recommendedName>
</protein>
<dbReference type="PROSITE" id="PS51462">
    <property type="entry name" value="NUDIX"/>
    <property type="match status" value="1"/>
</dbReference>
<dbReference type="PROSITE" id="PS00893">
    <property type="entry name" value="NUDIX_BOX"/>
    <property type="match status" value="1"/>
</dbReference>
<evidence type="ECO:0000256" key="9">
    <source>
        <dbReference type="ARBA" id="ARBA00022842"/>
    </source>
</evidence>
<dbReference type="InterPro" id="IPR015797">
    <property type="entry name" value="NUDIX_hydrolase-like_dom_sf"/>
</dbReference>
<accession>A0A7R8X6G3</accession>
<dbReference type="GO" id="GO:0044715">
    <property type="term" value="F:8-oxo-dGDP phosphatase activity"/>
    <property type="evidence" value="ECO:0007669"/>
    <property type="project" value="TreeGrafter"/>
</dbReference>
<keyword evidence="12" id="KW-0464">Manganese</keyword>
<dbReference type="OrthoDB" id="10005910at2759"/>
<evidence type="ECO:0000256" key="8">
    <source>
        <dbReference type="ARBA" id="ARBA00022801"/>
    </source>
</evidence>
<comment type="cofactor">
    <cofactor evidence="2">
        <name>Mg(2+)</name>
        <dbReference type="ChEBI" id="CHEBI:18420"/>
    </cofactor>
</comment>
<evidence type="ECO:0000256" key="6">
    <source>
        <dbReference type="ARBA" id="ARBA00022692"/>
    </source>
</evidence>
<keyword evidence="6" id="KW-0812">Transmembrane</keyword>
<keyword evidence="10" id="KW-1133">Transmembrane helix</keyword>
<dbReference type="Proteomes" id="UP000677054">
    <property type="component" value="Unassembled WGS sequence"/>
</dbReference>
<evidence type="ECO:0000256" key="12">
    <source>
        <dbReference type="ARBA" id="ARBA00023211"/>
    </source>
</evidence>
<evidence type="ECO:0000313" key="14">
    <source>
        <dbReference type="EMBL" id="CAD7244909.1"/>
    </source>
</evidence>
<evidence type="ECO:0000313" key="15">
    <source>
        <dbReference type="Proteomes" id="UP000677054"/>
    </source>
</evidence>
<keyword evidence="8" id="KW-0378">Hydrolase</keyword>
<evidence type="ECO:0000256" key="1">
    <source>
        <dbReference type="ARBA" id="ARBA00001936"/>
    </source>
</evidence>